<keyword evidence="1" id="KW-0812">Transmembrane</keyword>
<accession>A0ABV5KFS8</accession>
<dbReference type="RefSeq" id="WP_140009102.1">
    <property type="nucleotide sequence ID" value="NZ_JBHMDG010000034.1"/>
</dbReference>
<keyword evidence="1" id="KW-0472">Membrane</keyword>
<evidence type="ECO:0000256" key="1">
    <source>
        <dbReference type="SAM" id="Phobius"/>
    </source>
</evidence>
<name>A0ABV5KFS8_9ACTN</name>
<sequence>MPTRQPSSARQLLDVLHRCRWWTTAAAMAVLVVAVPDGDALHPVAWLVYALLLVLVWIPTAVRWGRRLAESRSAYRRAVAGH</sequence>
<dbReference type="Proteomes" id="UP001589750">
    <property type="component" value="Unassembled WGS sequence"/>
</dbReference>
<proteinExistence type="predicted"/>
<evidence type="ECO:0000313" key="3">
    <source>
        <dbReference type="Proteomes" id="UP001589750"/>
    </source>
</evidence>
<organism evidence="2 3">
    <name type="scientific">Nocardioides plantarum</name>
    <dbReference type="NCBI Taxonomy" id="29299"/>
    <lineage>
        <taxon>Bacteria</taxon>
        <taxon>Bacillati</taxon>
        <taxon>Actinomycetota</taxon>
        <taxon>Actinomycetes</taxon>
        <taxon>Propionibacteriales</taxon>
        <taxon>Nocardioidaceae</taxon>
        <taxon>Nocardioides</taxon>
    </lineage>
</organism>
<dbReference type="EMBL" id="JBHMDG010000034">
    <property type="protein sequence ID" value="MFB9315599.1"/>
    <property type="molecule type" value="Genomic_DNA"/>
</dbReference>
<gene>
    <name evidence="2" type="ORF">ACFFRI_21325</name>
</gene>
<reference evidence="2 3" key="1">
    <citation type="submission" date="2024-09" db="EMBL/GenBank/DDBJ databases">
        <authorList>
            <person name="Sun Q."/>
            <person name="Mori K."/>
        </authorList>
    </citation>
    <scope>NUCLEOTIDE SEQUENCE [LARGE SCALE GENOMIC DNA]</scope>
    <source>
        <strain evidence="2 3">JCM 9626</strain>
    </source>
</reference>
<feature type="transmembrane region" description="Helical" evidence="1">
    <location>
        <begin position="44"/>
        <end position="62"/>
    </location>
</feature>
<comment type="caution">
    <text evidence="2">The sequence shown here is derived from an EMBL/GenBank/DDBJ whole genome shotgun (WGS) entry which is preliminary data.</text>
</comment>
<protein>
    <submittedName>
        <fullName evidence="2">Uncharacterized protein</fullName>
    </submittedName>
</protein>
<keyword evidence="1" id="KW-1133">Transmembrane helix</keyword>
<feature type="transmembrane region" description="Helical" evidence="1">
    <location>
        <begin position="21"/>
        <end position="38"/>
    </location>
</feature>
<evidence type="ECO:0000313" key="2">
    <source>
        <dbReference type="EMBL" id="MFB9315599.1"/>
    </source>
</evidence>
<keyword evidence="3" id="KW-1185">Reference proteome</keyword>